<name>A0A2T4PZ29_STAWA</name>
<protein>
    <submittedName>
        <fullName evidence="1">Uncharacterized protein</fullName>
    </submittedName>
</protein>
<dbReference type="AlphaFoldDB" id="A0A2T4PZ29"/>
<evidence type="ECO:0000313" key="1">
    <source>
        <dbReference type="EMBL" id="PTI50386.1"/>
    </source>
</evidence>
<evidence type="ECO:0000313" key="2">
    <source>
        <dbReference type="Proteomes" id="UP000240717"/>
    </source>
</evidence>
<sequence>MDKEKVFKKLDEAKSQNLAIKFGYLKPMGNSNDLKDCFQITYEYDYNHISGKIDTTDFHTGENRSININAITGFECPNGSLLVLVYEDRA</sequence>
<accession>A0A2T4PZ29</accession>
<dbReference type="EMBL" id="PZEV01000030">
    <property type="protein sequence ID" value="PTI50386.1"/>
    <property type="molecule type" value="Genomic_DNA"/>
</dbReference>
<gene>
    <name evidence="1" type="ORF">BU085_08905</name>
</gene>
<reference evidence="1 2" key="1">
    <citation type="journal article" date="2016" name="Front. Microbiol.">
        <title>Comprehensive Phylogenetic Analysis of Bovine Non-aureus Staphylococci Species Based on Whole-Genome Sequencing.</title>
        <authorList>
            <person name="Naushad S."/>
            <person name="Barkema H.W."/>
            <person name="Luby C."/>
            <person name="Condas L.A."/>
            <person name="Nobrega D.B."/>
            <person name="Carson D.A."/>
            <person name="De Buck J."/>
        </authorList>
    </citation>
    <scope>NUCLEOTIDE SEQUENCE [LARGE SCALE GENOMIC DNA]</scope>
    <source>
        <strain evidence="1 2">SNUC 2993</strain>
    </source>
</reference>
<dbReference type="RefSeq" id="WP_095324749.1">
    <property type="nucleotide sequence ID" value="NZ_JASCSF010000001.1"/>
</dbReference>
<proteinExistence type="predicted"/>
<dbReference type="Proteomes" id="UP000240717">
    <property type="component" value="Unassembled WGS sequence"/>
</dbReference>
<organism evidence="1 2">
    <name type="scientific">Staphylococcus warneri</name>
    <dbReference type="NCBI Taxonomy" id="1292"/>
    <lineage>
        <taxon>Bacteria</taxon>
        <taxon>Bacillati</taxon>
        <taxon>Bacillota</taxon>
        <taxon>Bacilli</taxon>
        <taxon>Bacillales</taxon>
        <taxon>Staphylococcaceae</taxon>
        <taxon>Staphylococcus</taxon>
    </lineage>
</organism>
<comment type="caution">
    <text evidence="1">The sequence shown here is derived from an EMBL/GenBank/DDBJ whole genome shotgun (WGS) entry which is preliminary data.</text>
</comment>